<name>A0ABV7BS44_9PROT</name>
<keyword evidence="2" id="KW-1185">Reference proteome</keyword>
<accession>A0ABV7BS44</accession>
<evidence type="ECO:0000313" key="2">
    <source>
        <dbReference type="Proteomes" id="UP001595420"/>
    </source>
</evidence>
<dbReference type="EMBL" id="JBHRSB010000003">
    <property type="protein sequence ID" value="MFC3000432.1"/>
    <property type="molecule type" value="Genomic_DNA"/>
</dbReference>
<reference evidence="2" key="1">
    <citation type="journal article" date="2019" name="Int. J. Syst. Evol. Microbiol.">
        <title>The Global Catalogue of Microorganisms (GCM) 10K type strain sequencing project: providing services to taxonomists for standard genome sequencing and annotation.</title>
        <authorList>
            <consortium name="The Broad Institute Genomics Platform"/>
            <consortium name="The Broad Institute Genome Sequencing Center for Infectious Disease"/>
            <person name="Wu L."/>
            <person name="Ma J."/>
        </authorList>
    </citation>
    <scope>NUCLEOTIDE SEQUENCE [LARGE SCALE GENOMIC DNA]</scope>
    <source>
        <strain evidence="2">CGMCC 1.16855</strain>
    </source>
</reference>
<dbReference type="Proteomes" id="UP001595420">
    <property type="component" value="Unassembled WGS sequence"/>
</dbReference>
<organism evidence="1 2">
    <name type="scientific">Falsiroseomonas tokyonensis</name>
    <dbReference type="NCBI Taxonomy" id="430521"/>
    <lineage>
        <taxon>Bacteria</taxon>
        <taxon>Pseudomonadati</taxon>
        <taxon>Pseudomonadota</taxon>
        <taxon>Alphaproteobacteria</taxon>
        <taxon>Acetobacterales</taxon>
        <taxon>Roseomonadaceae</taxon>
        <taxon>Falsiroseomonas</taxon>
    </lineage>
</organism>
<protein>
    <submittedName>
        <fullName evidence="1">Uncharacterized protein</fullName>
    </submittedName>
</protein>
<dbReference type="RefSeq" id="WP_216836527.1">
    <property type="nucleotide sequence ID" value="NZ_JAFNJS010000003.1"/>
</dbReference>
<comment type="caution">
    <text evidence="1">The sequence shown here is derived from an EMBL/GenBank/DDBJ whole genome shotgun (WGS) entry which is preliminary data.</text>
</comment>
<sequence>MRAGPDFAHVADFLARPAVPRRPPVNLLGRVARLEGGLVHGWAADLLPNRPVRLRLVAGATPLGARRAQLFHPGAASAGFVRGSCGFRLRLPEVTPGPLRLVAEGTNIALPDPDGLLAP</sequence>
<gene>
    <name evidence="1" type="ORF">ACFOD3_11050</name>
</gene>
<evidence type="ECO:0000313" key="1">
    <source>
        <dbReference type="EMBL" id="MFC3000432.1"/>
    </source>
</evidence>
<proteinExistence type="predicted"/>